<feature type="compositionally biased region" description="Basic and acidic residues" evidence="2">
    <location>
        <begin position="216"/>
        <end position="235"/>
    </location>
</feature>
<protein>
    <submittedName>
        <fullName evidence="4">Tetratricopeptide repeat-containing protein</fullName>
    </submittedName>
</protein>
<reference evidence="4 5" key="1">
    <citation type="submission" date="2016-10" db="EMBL/GenBank/DDBJ databases">
        <authorList>
            <person name="de Groot N.N."/>
        </authorList>
    </citation>
    <scope>NUCLEOTIDE SEQUENCE [LARGE SCALE GENOMIC DNA]</scope>
    <source>
        <strain evidence="4 5">CGMCC 1.7005</strain>
    </source>
</reference>
<sequence length="257" mass="29949">MKFVAVFTFLFLACTAGAQQWRVEFREGNKLYEAGKYQEAYDHFISAQQQAPENIDLSKEISRAAYRKGEYKEAEQNFYNQLQDAQTPEDKAALYHNMGNCNMQDKNYAEAVENYKNALRLNPQASETRYNLAEAKRRLQQQEKQDQQKQQEEQQNQDQQEQQKDDQQNQDQQAQQKQNQEGQPQNQQQSENQSQQNNNSNNSSSSKSSPQQSDKLSSKKTERLLDELMKQEMNTKRKLRGLGSGGKEEQVKSGKRW</sequence>
<dbReference type="Pfam" id="PF00515">
    <property type="entry name" value="TPR_1"/>
    <property type="match status" value="1"/>
</dbReference>
<keyword evidence="3" id="KW-0732">Signal</keyword>
<dbReference type="AlphaFoldDB" id="A0A1I7A2D4"/>
<evidence type="ECO:0000256" key="2">
    <source>
        <dbReference type="SAM" id="MobiDB-lite"/>
    </source>
</evidence>
<dbReference type="RefSeq" id="WP_170853723.1">
    <property type="nucleotide sequence ID" value="NZ_FPAS01000002.1"/>
</dbReference>
<dbReference type="InterPro" id="IPR011990">
    <property type="entry name" value="TPR-like_helical_dom_sf"/>
</dbReference>
<keyword evidence="5" id="KW-1185">Reference proteome</keyword>
<evidence type="ECO:0000313" key="4">
    <source>
        <dbReference type="EMBL" id="SFT69096.1"/>
    </source>
</evidence>
<dbReference type="EMBL" id="FPAS01000002">
    <property type="protein sequence ID" value="SFT69096.1"/>
    <property type="molecule type" value="Genomic_DNA"/>
</dbReference>
<feature type="compositionally biased region" description="Basic and acidic residues" evidence="2">
    <location>
        <begin position="246"/>
        <end position="257"/>
    </location>
</feature>
<keyword evidence="1" id="KW-0802">TPR repeat</keyword>
<name>A0A1I7A2D4_9FLAO</name>
<dbReference type="STRING" id="477690.SAMN05216474_1837"/>
<dbReference type="PROSITE" id="PS50293">
    <property type="entry name" value="TPR_REGION"/>
    <property type="match status" value="1"/>
</dbReference>
<proteinExistence type="predicted"/>
<organism evidence="4 5">
    <name type="scientific">Lishizhenia tianjinensis</name>
    <dbReference type="NCBI Taxonomy" id="477690"/>
    <lineage>
        <taxon>Bacteria</taxon>
        <taxon>Pseudomonadati</taxon>
        <taxon>Bacteroidota</taxon>
        <taxon>Flavobacteriia</taxon>
        <taxon>Flavobacteriales</taxon>
        <taxon>Crocinitomicaceae</taxon>
        <taxon>Lishizhenia</taxon>
    </lineage>
</organism>
<evidence type="ECO:0000256" key="1">
    <source>
        <dbReference type="PROSITE-ProRule" id="PRU00339"/>
    </source>
</evidence>
<dbReference type="Gene3D" id="1.25.40.10">
    <property type="entry name" value="Tetratricopeptide repeat domain"/>
    <property type="match status" value="2"/>
</dbReference>
<feature type="compositionally biased region" description="Low complexity" evidence="2">
    <location>
        <begin position="169"/>
        <end position="215"/>
    </location>
</feature>
<dbReference type="Pfam" id="PF14559">
    <property type="entry name" value="TPR_19"/>
    <property type="match status" value="1"/>
</dbReference>
<feature type="compositionally biased region" description="Basic and acidic residues" evidence="2">
    <location>
        <begin position="137"/>
        <end position="152"/>
    </location>
</feature>
<dbReference type="SMART" id="SM00028">
    <property type="entry name" value="TPR"/>
    <property type="match status" value="2"/>
</dbReference>
<feature type="repeat" description="TPR" evidence="1">
    <location>
        <begin position="92"/>
        <end position="125"/>
    </location>
</feature>
<evidence type="ECO:0000313" key="5">
    <source>
        <dbReference type="Proteomes" id="UP000236454"/>
    </source>
</evidence>
<evidence type="ECO:0000256" key="3">
    <source>
        <dbReference type="SAM" id="SignalP"/>
    </source>
</evidence>
<feature type="chain" id="PRO_5014848040" evidence="3">
    <location>
        <begin position="19"/>
        <end position="257"/>
    </location>
</feature>
<feature type="signal peptide" evidence="3">
    <location>
        <begin position="1"/>
        <end position="18"/>
    </location>
</feature>
<feature type="region of interest" description="Disordered" evidence="2">
    <location>
        <begin position="137"/>
        <end position="257"/>
    </location>
</feature>
<dbReference type="PROSITE" id="PS50005">
    <property type="entry name" value="TPR"/>
    <property type="match status" value="1"/>
</dbReference>
<dbReference type="Proteomes" id="UP000236454">
    <property type="component" value="Unassembled WGS sequence"/>
</dbReference>
<dbReference type="SUPFAM" id="SSF48452">
    <property type="entry name" value="TPR-like"/>
    <property type="match status" value="1"/>
</dbReference>
<gene>
    <name evidence="4" type="ORF">SAMN05216474_1837</name>
</gene>
<dbReference type="InterPro" id="IPR019734">
    <property type="entry name" value="TPR_rpt"/>
</dbReference>
<accession>A0A1I7A2D4</accession>